<evidence type="ECO:0000256" key="1">
    <source>
        <dbReference type="SAM" id="MobiDB-lite"/>
    </source>
</evidence>
<feature type="compositionally biased region" description="Basic and acidic residues" evidence="1">
    <location>
        <begin position="40"/>
        <end position="69"/>
    </location>
</feature>
<dbReference type="Proteomes" id="UP001151529">
    <property type="component" value="Unassembled WGS sequence"/>
</dbReference>
<accession>A0A9Q0S9Q7</accession>
<dbReference type="AlphaFoldDB" id="A0A9Q0S9Q7"/>
<feature type="non-terminal residue" evidence="2">
    <location>
        <position position="69"/>
    </location>
</feature>
<evidence type="ECO:0000313" key="2">
    <source>
        <dbReference type="EMBL" id="KAJ6670264.1"/>
    </source>
</evidence>
<organism evidence="2 3">
    <name type="scientific">Salix viminalis</name>
    <name type="common">Common osier</name>
    <name type="synonym">Basket willow</name>
    <dbReference type="NCBI Taxonomy" id="40686"/>
    <lineage>
        <taxon>Eukaryota</taxon>
        <taxon>Viridiplantae</taxon>
        <taxon>Streptophyta</taxon>
        <taxon>Embryophyta</taxon>
        <taxon>Tracheophyta</taxon>
        <taxon>Spermatophyta</taxon>
        <taxon>Magnoliopsida</taxon>
        <taxon>eudicotyledons</taxon>
        <taxon>Gunneridae</taxon>
        <taxon>Pentapetalae</taxon>
        <taxon>rosids</taxon>
        <taxon>fabids</taxon>
        <taxon>Malpighiales</taxon>
        <taxon>Salicaceae</taxon>
        <taxon>Saliceae</taxon>
        <taxon>Salix</taxon>
    </lineage>
</organism>
<feature type="compositionally biased region" description="Acidic residues" evidence="1">
    <location>
        <begin position="19"/>
        <end position="39"/>
    </location>
</feature>
<gene>
    <name evidence="2" type="ORF">OIU85_019875</name>
</gene>
<reference evidence="2 3" key="1">
    <citation type="journal article" date="2023" name="Int. J. Mol. Sci.">
        <title>De Novo Assembly and Annotation of 11 Diverse Shrub Willow (Salix) Genomes Reveals Novel Gene Organization in Sex-Linked Regions.</title>
        <authorList>
            <person name="Hyden B."/>
            <person name="Feng K."/>
            <person name="Yates T.B."/>
            <person name="Jawdy S."/>
            <person name="Cereghino C."/>
            <person name="Smart L.B."/>
            <person name="Muchero W."/>
        </authorList>
    </citation>
    <scope>NUCLEOTIDE SEQUENCE [LARGE SCALE GENOMIC DNA]</scope>
    <source>
        <tissue evidence="2">Shoot tip</tissue>
    </source>
</reference>
<sequence>MKQKKVPFEIDPFIKEEREEGDEDDLGGDDDDLGDECGDLEAKSMGKSREERGDDDEGERRERRLVACV</sequence>
<evidence type="ECO:0000313" key="3">
    <source>
        <dbReference type="Proteomes" id="UP001151529"/>
    </source>
</evidence>
<feature type="region of interest" description="Disordered" evidence="1">
    <location>
        <begin position="1"/>
        <end position="69"/>
    </location>
</feature>
<dbReference type="EMBL" id="JAPFFL010000039">
    <property type="protein sequence ID" value="KAJ6670264.1"/>
    <property type="molecule type" value="Genomic_DNA"/>
</dbReference>
<name>A0A9Q0S9Q7_SALVM</name>
<protein>
    <submittedName>
        <fullName evidence="2">Uncharacterized protein</fullName>
    </submittedName>
</protein>
<proteinExistence type="predicted"/>
<keyword evidence="3" id="KW-1185">Reference proteome</keyword>
<comment type="caution">
    <text evidence="2">The sequence shown here is derived from an EMBL/GenBank/DDBJ whole genome shotgun (WGS) entry which is preliminary data.</text>
</comment>
<feature type="compositionally biased region" description="Basic and acidic residues" evidence="1">
    <location>
        <begin position="1"/>
        <end position="18"/>
    </location>
</feature>